<dbReference type="InterPro" id="IPR003675">
    <property type="entry name" value="Rce1/LyrA-like_dom"/>
</dbReference>
<dbReference type="PANTHER" id="PTHR36435:SF1">
    <property type="entry name" value="CAAX AMINO TERMINAL PROTEASE FAMILY PROTEIN"/>
    <property type="match status" value="1"/>
</dbReference>
<name>A0AAP7LUZ5_9STAP</name>
<feature type="transmembrane region" description="Helical" evidence="1">
    <location>
        <begin position="198"/>
        <end position="220"/>
    </location>
</feature>
<evidence type="ECO:0000313" key="3">
    <source>
        <dbReference type="EMBL" id="OEK58951.1"/>
    </source>
</evidence>
<protein>
    <recommendedName>
        <fullName evidence="2">CAAX prenyl protease 2/Lysostaphin resistance protein A-like domain-containing protein</fullName>
    </recommendedName>
</protein>
<feature type="transmembrane region" description="Helical" evidence="1">
    <location>
        <begin position="33"/>
        <end position="49"/>
    </location>
</feature>
<dbReference type="GO" id="GO:0004175">
    <property type="term" value="F:endopeptidase activity"/>
    <property type="evidence" value="ECO:0007669"/>
    <property type="project" value="UniProtKB-ARBA"/>
</dbReference>
<dbReference type="InterPro" id="IPR052710">
    <property type="entry name" value="CAAX_protease"/>
</dbReference>
<accession>A0AAP7LUZ5</accession>
<feature type="transmembrane region" description="Helical" evidence="1">
    <location>
        <begin position="135"/>
        <end position="155"/>
    </location>
</feature>
<dbReference type="PANTHER" id="PTHR36435">
    <property type="entry name" value="SLR1288 PROTEIN"/>
    <property type="match status" value="1"/>
</dbReference>
<dbReference type="Proteomes" id="UP000095464">
    <property type="component" value="Unassembled WGS sequence"/>
</dbReference>
<reference evidence="4" key="1">
    <citation type="submission" date="2015-11" db="EMBL/GenBank/DDBJ databases">
        <title>Genomic diversity of Staphylococcus saprophyticus strains from urinary tract infections, animal surfaces, and fermented foods.</title>
        <authorList>
            <person name="Wolfe B.E."/>
        </authorList>
    </citation>
    <scope>NUCLEOTIDE SEQUENCE [LARGE SCALE GENOMIC DNA]</scope>
    <source>
        <strain evidence="4">738_7</strain>
    </source>
</reference>
<dbReference type="GO" id="GO:0080120">
    <property type="term" value="P:CAAX-box protein maturation"/>
    <property type="evidence" value="ECO:0007669"/>
    <property type="project" value="UniProtKB-ARBA"/>
</dbReference>
<dbReference type="EMBL" id="LNPX01000004">
    <property type="protein sequence ID" value="OEK58951.1"/>
    <property type="molecule type" value="Genomic_DNA"/>
</dbReference>
<evidence type="ECO:0000259" key="2">
    <source>
        <dbReference type="Pfam" id="PF02517"/>
    </source>
</evidence>
<keyword evidence="1" id="KW-1133">Transmembrane helix</keyword>
<dbReference type="AlphaFoldDB" id="A0AAP7LUZ5"/>
<organism evidence="3 4">
    <name type="scientific">Staphylococcus equorum</name>
    <dbReference type="NCBI Taxonomy" id="246432"/>
    <lineage>
        <taxon>Bacteria</taxon>
        <taxon>Bacillati</taxon>
        <taxon>Bacillota</taxon>
        <taxon>Bacilli</taxon>
        <taxon>Bacillales</taxon>
        <taxon>Staphylococcaceae</taxon>
        <taxon>Staphylococcus</taxon>
    </lineage>
</organism>
<keyword evidence="1" id="KW-0472">Membrane</keyword>
<comment type="caution">
    <text evidence="3">The sequence shown here is derived from an EMBL/GenBank/DDBJ whole genome shotgun (WGS) entry which is preliminary data.</text>
</comment>
<feature type="domain" description="CAAX prenyl protease 2/Lysostaphin resistance protein A-like" evidence="2">
    <location>
        <begin position="122"/>
        <end position="226"/>
    </location>
</feature>
<evidence type="ECO:0000313" key="4">
    <source>
        <dbReference type="Proteomes" id="UP000095464"/>
    </source>
</evidence>
<keyword evidence="1" id="KW-0812">Transmembrane</keyword>
<feature type="transmembrane region" description="Helical" evidence="1">
    <location>
        <begin position="12"/>
        <end position="27"/>
    </location>
</feature>
<gene>
    <name evidence="3" type="ORF">ASS94_01090</name>
</gene>
<sequence length="310" mass="35728">MTKNKLNNSAIFNMYSLIVVAFIYIFGNNNNNIWTLTGITLMAIWFFQLNQNKTKESLNEYRPMLPKREYIKIKKRYLIWIVVVTFFVKNGLLKYWFQSPSSPSNENGVEKYTADTPLFEAMMNISFLSPIVEEIIFRGLLLLVCVSIITAIARFKTNTQEKIIRNLSIGIFIVLSTLLFGLAHVIKGGDYVNIAPYAMAGAVFSILYVLTKTLLAPILLHMINNGLSTFAQYHEIGKLNFDMAVIMLCCLVAYMVITILWWGMKHSKSLDKTLNDIDKRYKNSEMSRRTAIKKIYIDITSYIKQQMITR</sequence>
<proteinExistence type="predicted"/>
<dbReference type="Pfam" id="PF02517">
    <property type="entry name" value="Rce1-like"/>
    <property type="match status" value="1"/>
</dbReference>
<feature type="transmembrane region" description="Helical" evidence="1">
    <location>
        <begin position="241"/>
        <end position="264"/>
    </location>
</feature>
<feature type="transmembrane region" description="Helical" evidence="1">
    <location>
        <begin position="167"/>
        <end position="186"/>
    </location>
</feature>
<feature type="transmembrane region" description="Helical" evidence="1">
    <location>
        <begin position="77"/>
        <end position="97"/>
    </location>
</feature>
<evidence type="ECO:0000256" key="1">
    <source>
        <dbReference type="SAM" id="Phobius"/>
    </source>
</evidence>